<proteinExistence type="predicted"/>
<sequence length="254" mass="28796">MASNPSGQNPPTYSPPVTVQRDITRVTMETFMDSHDHKPVHKKSCVILRDLIPIELTLQDIDLLQSQPELVIMSLSFDKWRDFVFAGGEDVCERLSGRPPHYLEDLDINVHLSTDEIMQMEPSSDGFRIAVIMWLANNPYGRVMRITLAVNPPPYQESYQVPAVIPSVMEPINMAQPTFRNIVSLASSYPGPRANPPLMETINRAQQMFRNAMNEASSNPGHAVNPPVMETINRLRQMFRNALNEQNDLGPRRF</sequence>
<evidence type="ECO:0000313" key="1">
    <source>
        <dbReference type="EMBL" id="QKX59100.1"/>
    </source>
</evidence>
<dbReference type="RefSeq" id="XP_035345278.1">
    <property type="nucleotide sequence ID" value="XM_035489385.1"/>
</dbReference>
<evidence type="ECO:0000313" key="2">
    <source>
        <dbReference type="Proteomes" id="UP000509510"/>
    </source>
</evidence>
<dbReference type="GeneID" id="55993726"/>
<keyword evidence="2" id="KW-1185">Reference proteome</keyword>
<dbReference type="Proteomes" id="UP000509510">
    <property type="component" value="Chromosome III"/>
</dbReference>
<accession>A0A7H8QYB0</accession>
<dbReference type="KEGG" id="trg:TRUGW13939_06231"/>
<dbReference type="EMBL" id="CP055900">
    <property type="protein sequence ID" value="QKX59100.1"/>
    <property type="molecule type" value="Genomic_DNA"/>
</dbReference>
<organism evidence="1 2">
    <name type="scientific">Talaromyces rugulosus</name>
    <name type="common">Penicillium rugulosum</name>
    <dbReference type="NCBI Taxonomy" id="121627"/>
    <lineage>
        <taxon>Eukaryota</taxon>
        <taxon>Fungi</taxon>
        <taxon>Dikarya</taxon>
        <taxon>Ascomycota</taxon>
        <taxon>Pezizomycotina</taxon>
        <taxon>Eurotiomycetes</taxon>
        <taxon>Eurotiomycetidae</taxon>
        <taxon>Eurotiales</taxon>
        <taxon>Trichocomaceae</taxon>
        <taxon>Talaromyces</taxon>
        <taxon>Talaromyces sect. Islandici</taxon>
    </lineage>
</organism>
<protein>
    <submittedName>
        <fullName evidence="1">Uncharacterized protein</fullName>
    </submittedName>
</protein>
<dbReference type="AlphaFoldDB" id="A0A7H8QYB0"/>
<reference evidence="2" key="1">
    <citation type="submission" date="2020-06" db="EMBL/GenBank/DDBJ databases">
        <title>A chromosome-scale genome assembly of Talaromyces rugulosus W13939.</title>
        <authorList>
            <person name="Wang B."/>
            <person name="Guo L."/>
            <person name="Ye K."/>
            <person name="Wang L."/>
        </authorList>
    </citation>
    <scope>NUCLEOTIDE SEQUENCE [LARGE SCALE GENOMIC DNA]</scope>
    <source>
        <strain evidence="2">W13939</strain>
    </source>
</reference>
<name>A0A7H8QYB0_TALRU</name>
<gene>
    <name evidence="1" type="ORF">TRUGW13939_06231</name>
</gene>